<protein>
    <recommendedName>
        <fullName evidence="2">F-box domain-containing protein</fullName>
    </recommendedName>
</protein>
<evidence type="ECO:0000313" key="3">
    <source>
        <dbReference type="EMBL" id="KTB31874.1"/>
    </source>
</evidence>
<comment type="caution">
    <text evidence="3">The sequence shown here is derived from an EMBL/GenBank/DDBJ whole genome shotgun (WGS) entry which is preliminary data.</text>
</comment>
<dbReference type="InterPro" id="IPR001810">
    <property type="entry name" value="F-box_dom"/>
</dbReference>
<name>A0A0W0F6V9_MONRR</name>
<reference evidence="3 4" key="1">
    <citation type="submission" date="2015-12" db="EMBL/GenBank/DDBJ databases">
        <title>Draft genome sequence of Moniliophthora roreri, the causal agent of frosty pod rot of cacao.</title>
        <authorList>
            <person name="Aime M.C."/>
            <person name="Diaz-Valderrama J.R."/>
            <person name="Kijpornyongpan T."/>
            <person name="Phillips-Mora W."/>
        </authorList>
    </citation>
    <scope>NUCLEOTIDE SEQUENCE [LARGE SCALE GENOMIC DNA]</scope>
    <source>
        <strain evidence="3 4">MCA 2952</strain>
    </source>
</reference>
<dbReference type="eggNOG" id="ENOG502SAM6">
    <property type="taxonomic scope" value="Eukaryota"/>
</dbReference>
<dbReference type="Proteomes" id="UP000054988">
    <property type="component" value="Unassembled WGS sequence"/>
</dbReference>
<sequence>MPRRSSRLEAKRQPQIAPQPKPKTIQREAEVEQCEKNKWTSRGLLQKFAKEAPLDIMLEIFTYLQIQDLLHLTRTSKELRGMFLSRSCLQIWRAAIKNSDLPPSPEDMCEPEYASLAFDSRCAVCGYGPCENIAWECRIRCHKTCARKYLYCQDLLRKLPTWSEGVQEMVQQDVIRFIPRVRTAKEYAIIGRYRWIDKGNANFFIPKVFNSYRLEFLEVKGDPEELKKWCKQKGDEYEKLRTHDIQCRIWHTKFKAQRERENAQERHEKRKDQILSRLVTLGWDAQDLQRPQIMQHPLINRSKVLTDEEWSWIESTLVEFVQNENVRRGHGA</sequence>
<feature type="compositionally biased region" description="Basic and acidic residues" evidence="1">
    <location>
        <begin position="1"/>
        <end position="12"/>
    </location>
</feature>
<evidence type="ECO:0000256" key="1">
    <source>
        <dbReference type="SAM" id="MobiDB-lite"/>
    </source>
</evidence>
<dbReference type="InterPro" id="IPR036047">
    <property type="entry name" value="F-box-like_dom_sf"/>
</dbReference>
<dbReference type="Pfam" id="PF00646">
    <property type="entry name" value="F-box"/>
    <property type="match status" value="1"/>
</dbReference>
<organism evidence="3 4">
    <name type="scientific">Moniliophthora roreri</name>
    <name type="common">Frosty pod rot fungus</name>
    <name type="synonym">Monilia roreri</name>
    <dbReference type="NCBI Taxonomy" id="221103"/>
    <lineage>
        <taxon>Eukaryota</taxon>
        <taxon>Fungi</taxon>
        <taxon>Dikarya</taxon>
        <taxon>Basidiomycota</taxon>
        <taxon>Agaricomycotina</taxon>
        <taxon>Agaricomycetes</taxon>
        <taxon>Agaricomycetidae</taxon>
        <taxon>Agaricales</taxon>
        <taxon>Marasmiineae</taxon>
        <taxon>Marasmiaceae</taxon>
        <taxon>Moniliophthora</taxon>
    </lineage>
</organism>
<gene>
    <name evidence="3" type="ORF">WG66_15586</name>
</gene>
<dbReference type="CDD" id="cd09917">
    <property type="entry name" value="F-box_SF"/>
    <property type="match status" value="1"/>
</dbReference>
<dbReference type="EMBL" id="LATX01002286">
    <property type="protein sequence ID" value="KTB31874.1"/>
    <property type="molecule type" value="Genomic_DNA"/>
</dbReference>
<evidence type="ECO:0000259" key="2">
    <source>
        <dbReference type="PROSITE" id="PS50181"/>
    </source>
</evidence>
<feature type="region of interest" description="Disordered" evidence="1">
    <location>
        <begin position="1"/>
        <end position="26"/>
    </location>
</feature>
<accession>A0A0W0F6V9</accession>
<dbReference type="AlphaFoldDB" id="A0A0W0F6V9"/>
<dbReference type="Gene3D" id="1.20.1280.50">
    <property type="match status" value="1"/>
</dbReference>
<proteinExistence type="predicted"/>
<dbReference type="PROSITE" id="PS50181">
    <property type="entry name" value="FBOX"/>
    <property type="match status" value="1"/>
</dbReference>
<evidence type="ECO:0000313" key="4">
    <source>
        <dbReference type="Proteomes" id="UP000054988"/>
    </source>
</evidence>
<dbReference type="SUPFAM" id="SSF81383">
    <property type="entry name" value="F-box domain"/>
    <property type="match status" value="1"/>
</dbReference>
<feature type="domain" description="F-box" evidence="2">
    <location>
        <begin position="46"/>
        <end position="95"/>
    </location>
</feature>